<proteinExistence type="predicted"/>
<dbReference type="Pfam" id="PF05419">
    <property type="entry name" value="GUN4"/>
    <property type="match status" value="1"/>
</dbReference>
<dbReference type="PANTHER" id="PTHR34800:SF1">
    <property type="entry name" value="TETRAPYRROLE-BINDING PROTEIN, CHLOROPLASTIC"/>
    <property type="match status" value="1"/>
</dbReference>
<dbReference type="InterPro" id="IPR008629">
    <property type="entry name" value="GUN4-like"/>
</dbReference>
<geneLocation type="plastid" evidence="2"/>
<feature type="domain" description="GUN4-like" evidence="1">
    <location>
        <begin position="104"/>
        <end position="240"/>
    </location>
</feature>
<dbReference type="InterPro" id="IPR037215">
    <property type="entry name" value="GUN4-like_sf"/>
</dbReference>
<name>A0A4D6WPY1_9FLOR</name>
<gene>
    <name evidence="2" type="primary">ycf53</name>
</gene>
<dbReference type="CDD" id="cd16383">
    <property type="entry name" value="GUN4"/>
    <property type="match status" value="1"/>
</dbReference>
<evidence type="ECO:0000259" key="1">
    <source>
        <dbReference type="Pfam" id="PF05419"/>
    </source>
</evidence>
<accession>A0A4D6WPY1</accession>
<protein>
    <recommendedName>
        <fullName evidence="1">GUN4-like domain-containing protein</fullName>
    </recommendedName>
</protein>
<dbReference type="GO" id="GO:0046906">
    <property type="term" value="F:tetrapyrrole binding"/>
    <property type="evidence" value="ECO:0007669"/>
    <property type="project" value="TreeGrafter"/>
</dbReference>
<organism evidence="2">
    <name type="scientific">Dasysiphonia japonica</name>
    <dbReference type="NCBI Taxonomy" id="2506492"/>
    <lineage>
        <taxon>Eukaryota</taxon>
        <taxon>Rhodophyta</taxon>
        <taxon>Florideophyceae</taxon>
        <taxon>Rhodymeniophycidae</taxon>
        <taxon>Ceramiales</taxon>
        <taxon>Dasyaceae</taxon>
        <taxon>Dasysiphonia</taxon>
    </lineage>
</organism>
<dbReference type="Gene3D" id="1.10.10.1770">
    <property type="entry name" value="Gun4-like"/>
    <property type="match status" value="1"/>
</dbReference>
<dbReference type="SUPFAM" id="SSF140869">
    <property type="entry name" value="GUN4-like"/>
    <property type="match status" value="1"/>
</dbReference>
<dbReference type="Gene3D" id="1.25.40.620">
    <property type="match status" value="1"/>
</dbReference>
<dbReference type="EMBL" id="MK814640">
    <property type="protein sequence ID" value="QCI05759.1"/>
    <property type="molecule type" value="Genomic_DNA"/>
</dbReference>
<dbReference type="PANTHER" id="PTHR34800">
    <property type="entry name" value="TETRAPYRROLE-BINDING PROTEIN, CHLOROPLASTIC"/>
    <property type="match status" value="1"/>
</dbReference>
<reference evidence="2" key="1">
    <citation type="journal article" date="2019" name="Mol. Phylogenet. Evol.">
        <title>Morphological evolution and classification of the red algal order Ceramiales inferred using plastid phylogenomics.</title>
        <authorList>
            <person name="Diaz-Tapia P."/>
            <person name="Pasella M.M."/>
            <person name="Verbruggen H."/>
            <person name="Maggs C.A."/>
        </authorList>
    </citation>
    <scope>NUCLEOTIDE SEQUENCE</scope>
    <source>
        <strain evidence="2">PD2948_1</strain>
    </source>
</reference>
<sequence>MKKSDNTIKNSYILQEITETLENNDQNISNNIINNIDEIIKNSKIEQETLSNLLISRIIIYKKNITKLDKIILQKLKDKSVDNIKQKLDIAFNNKMNELTKSTSLNIDYTILQKLLIQQNFQKADQLTQKYLCELSNINKKNNRNWLYFTDIQLIPKEDLFTIDLLWKIYSNNKFGISIQKKVWIMNNKNWDKFLDKIGWTQKGVIKRYPNDFIWKIDAPTGHLPLFNQLRGNQVLYHLFKYTSW</sequence>
<reference evidence="2" key="2">
    <citation type="submission" date="2019-04" db="EMBL/GenBank/DDBJ databases">
        <authorList>
            <person name="Pasella M."/>
        </authorList>
    </citation>
    <scope>NUCLEOTIDE SEQUENCE</scope>
    <source>
        <strain evidence="2">PD2948_1</strain>
    </source>
</reference>
<evidence type="ECO:0000313" key="2">
    <source>
        <dbReference type="EMBL" id="QCI05759.1"/>
    </source>
</evidence>
<dbReference type="AlphaFoldDB" id="A0A4D6WPY1"/>
<keyword evidence="2" id="KW-0934">Plastid</keyword>